<protein>
    <submittedName>
        <fullName evidence="2">Uncharacterized protein</fullName>
    </submittedName>
</protein>
<gene>
    <name evidence="2" type="ORF">CPOL0286_LOCUS8997</name>
</gene>
<dbReference type="EMBL" id="HBKO01019759">
    <property type="protein sequence ID" value="CAE2221244.1"/>
    <property type="molecule type" value="Transcribed_RNA"/>
</dbReference>
<keyword evidence="1" id="KW-1133">Transmembrane helix</keyword>
<feature type="transmembrane region" description="Helical" evidence="1">
    <location>
        <begin position="82"/>
        <end position="102"/>
    </location>
</feature>
<feature type="transmembrane region" description="Helical" evidence="1">
    <location>
        <begin position="45"/>
        <end position="70"/>
    </location>
</feature>
<name>A0A7S4I7R7_9EUKA</name>
<evidence type="ECO:0000313" key="2">
    <source>
        <dbReference type="EMBL" id="CAE2221244.1"/>
    </source>
</evidence>
<keyword evidence="1" id="KW-0472">Membrane</keyword>
<organism evidence="2">
    <name type="scientific">Prymnesium polylepis</name>
    <dbReference type="NCBI Taxonomy" id="72548"/>
    <lineage>
        <taxon>Eukaryota</taxon>
        <taxon>Haptista</taxon>
        <taxon>Haptophyta</taxon>
        <taxon>Prymnesiophyceae</taxon>
        <taxon>Prymnesiales</taxon>
        <taxon>Prymnesiaceae</taxon>
        <taxon>Prymnesium</taxon>
    </lineage>
</organism>
<accession>A0A7S4I7R7</accession>
<feature type="transmembrane region" description="Helical" evidence="1">
    <location>
        <begin position="118"/>
        <end position="145"/>
    </location>
</feature>
<sequence length="173" mass="19752">MTKEQVKHDKKKWEARAMFFTKKYEPSFWFYEVIDMFRRLSLTSFLIVLAPGTTAQPLAGVVLCLFFLLLHTRFCPLHLTSIDVLTFVSQLCILIMLLYAVADSTGVIYDWEISQGGILAFLLVLNTLPVALGVGIILHAVGALLKIIKFIIHHNPRNRVVMHRQQGGRLKVW</sequence>
<evidence type="ECO:0000256" key="1">
    <source>
        <dbReference type="SAM" id="Phobius"/>
    </source>
</evidence>
<reference evidence="2" key="1">
    <citation type="submission" date="2021-01" db="EMBL/GenBank/DDBJ databases">
        <authorList>
            <person name="Corre E."/>
            <person name="Pelletier E."/>
            <person name="Niang G."/>
            <person name="Scheremetjew M."/>
            <person name="Finn R."/>
            <person name="Kale V."/>
            <person name="Holt S."/>
            <person name="Cochrane G."/>
            <person name="Meng A."/>
            <person name="Brown T."/>
            <person name="Cohen L."/>
        </authorList>
    </citation>
    <scope>NUCLEOTIDE SEQUENCE</scope>
    <source>
        <strain evidence="2">UIO037</strain>
    </source>
</reference>
<dbReference type="AlphaFoldDB" id="A0A7S4I7R7"/>
<proteinExistence type="predicted"/>
<keyword evidence="1" id="KW-0812">Transmembrane</keyword>